<protein>
    <submittedName>
        <fullName evidence="1">29709_t:CDS:1</fullName>
    </submittedName>
</protein>
<feature type="non-terminal residue" evidence="1">
    <location>
        <position position="1"/>
    </location>
</feature>
<evidence type="ECO:0000313" key="2">
    <source>
        <dbReference type="Proteomes" id="UP000789920"/>
    </source>
</evidence>
<sequence>NDGSRPMIFCISWNAAEITESSCKHRMCQGLHGIVVESRDM</sequence>
<gene>
    <name evidence="1" type="ORF">RPERSI_LOCUS23169</name>
</gene>
<feature type="non-terminal residue" evidence="1">
    <location>
        <position position="41"/>
    </location>
</feature>
<comment type="caution">
    <text evidence="1">The sequence shown here is derived from an EMBL/GenBank/DDBJ whole genome shotgun (WGS) entry which is preliminary data.</text>
</comment>
<reference evidence="1" key="1">
    <citation type="submission" date="2021-06" db="EMBL/GenBank/DDBJ databases">
        <authorList>
            <person name="Kallberg Y."/>
            <person name="Tangrot J."/>
            <person name="Rosling A."/>
        </authorList>
    </citation>
    <scope>NUCLEOTIDE SEQUENCE</scope>
    <source>
        <strain evidence="1">MA461A</strain>
    </source>
</reference>
<keyword evidence="2" id="KW-1185">Reference proteome</keyword>
<dbReference type="Proteomes" id="UP000789920">
    <property type="component" value="Unassembled WGS sequence"/>
</dbReference>
<proteinExistence type="predicted"/>
<organism evidence="1 2">
    <name type="scientific">Racocetra persica</name>
    <dbReference type="NCBI Taxonomy" id="160502"/>
    <lineage>
        <taxon>Eukaryota</taxon>
        <taxon>Fungi</taxon>
        <taxon>Fungi incertae sedis</taxon>
        <taxon>Mucoromycota</taxon>
        <taxon>Glomeromycotina</taxon>
        <taxon>Glomeromycetes</taxon>
        <taxon>Diversisporales</taxon>
        <taxon>Gigasporaceae</taxon>
        <taxon>Racocetra</taxon>
    </lineage>
</organism>
<dbReference type="EMBL" id="CAJVQC010071685">
    <property type="protein sequence ID" value="CAG8810830.1"/>
    <property type="molecule type" value="Genomic_DNA"/>
</dbReference>
<accession>A0ACA9RV03</accession>
<evidence type="ECO:0000313" key="1">
    <source>
        <dbReference type="EMBL" id="CAG8810830.1"/>
    </source>
</evidence>
<name>A0ACA9RV03_9GLOM</name>